<dbReference type="EMBL" id="AP017423">
    <property type="protein sequence ID" value="BCX69588.1"/>
    <property type="molecule type" value="Genomic_DNA"/>
</dbReference>
<sequence>MNLSPLEIQSIIERSFLPSVCTCSMAPDQSLTIRVCDCMTGQVDLIATHVPLWKLDTVHGIATLVAEMRQQIESHKGAQPPIYH</sequence>
<evidence type="ECO:0000313" key="2">
    <source>
        <dbReference type="Proteomes" id="UP000218595"/>
    </source>
</evidence>
<organism evidence="1 2">
    <name type="scientific">Pseudomonas izuensis</name>
    <dbReference type="NCBI Taxonomy" id="2684212"/>
    <lineage>
        <taxon>Bacteria</taxon>
        <taxon>Pseudomonadati</taxon>
        <taxon>Pseudomonadota</taxon>
        <taxon>Gammaproteobacteria</taxon>
        <taxon>Pseudomonadales</taxon>
        <taxon>Pseudomonadaceae</taxon>
        <taxon>Pseudomonas</taxon>
    </lineage>
</organism>
<protein>
    <submittedName>
        <fullName evidence="1">DUF1652 domain-containing protein</fullName>
    </submittedName>
</protein>
<dbReference type="Proteomes" id="UP000218595">
    <property type="component" value="Chromosome"/>
</dbReference>
<dbReference type="InterPro" id="IPR012448">
    <property type="entry name" value="DUF1652"/>
</dbReference>
<proteinExistence type="predicted"/>
<evidence type="ECO:0000313" key="1">
    <source>
        <dbReference type="EMBL" id="BCX69588.1"/>
    </source>
</evidence>
<keyword evidence="2" id="KW-1185">Reference proteome</keyword>
<name>A0ABM7S3A3_9PSED</name>
<dbReference type="Pfam" id="PF07865">
    <property type="entry name" value="DUF1652"/>
    <property type="match status" value="1"/>
</dbReference>
<gene>
    <name evidence="1" type="ORF">LAB08_R42350</name>
</gene>
<accession>A0ABM7S3A3</accession>
<reference evidence="1 2" key="1">
    <citation type="submission" date="2016-04" db="EMBL/GenBank/DDBJ databases">
        <title>Complete genome sequence of Pseudomonas sp. LAB-08 isolated from TCE contaminated aquifer soil.</title>
        <authorList>
            <person name="Dohra H."/>
            <person name="Suzuki K."/>
            <person name="Fatma A."/>
            <person name="Inuzuka Y."/>
            <person name="Honjo M."/>
            <person name="Tashiro Y."/>
            <person name="Futamata H."/>
        </authorList>
    </citation>
    <scope>NUCLEOTIDE SEQUENCE [LARGE SCALE GENOMIC DNA]</scope>
    <source>
        <strain evidence="1 2">LAB-08</strain>
    </source>
</reference>
<dbReference type="RefSeq" id="WP_096509864.1">
    <property type="nucleotide sequence ID" value="NZ_AP017423.2"/>
</dbReference>